<dbReference type="SUPFAM" id="SSF51182">
    <property type="entry name" value="RmlC-like cupins"/>
    <property type="match status" value="1"/>
</dbReference>
<keyword evidence="2" id="KW-1185">Reference proteome</keyword>
<dbReference type="InterPro" id="IPR014710">
    <property type="entry name" value="RmlC-like_jellyroll"/>
</dbReference>
<gene>
    <name evidence="1" type="ORF">ACIGXA_19690</name>
</gene>
<protein>
    <submittedName>
        <fullName evidence="1">Cupin domain-containing protein</fullName>
    </submittedName>
</protein>
<reference evidence="1 2" key="1">
    <citation type="submission" date="2024-10" db="EMBL/GenBank/DDBJ databases">
        <title>The Natural Products Discovery Center: Release of the First 8490 Sequenced Strains for Exploring Actinobacteria Biosynthetic Diversity.</title>
        <authorList>
            <person name="Kalkreuter E."/>
            <person name="Kautsar S.A."/>
            <person name="Yang D."/>
            <person name="Bader C.D."/>
            <person name="Teijaro C.N."/>
            <person name="Fluegel L."/>
            <person name="Davis C.M."/>
            <person name="Simpson J.R."/>
            <person name="Lauterbach L."/>
            <person name="Steele A.D."/>
            <person name="Gui C."/>
            <person name="Meng S."/>
            <person name="Li G."/>
            <person name="Viehrig K."/>
            <person name="Ye F."/>
            <person name="Su P."/>
            <person name="Kiefer A.F."/>
            <person name="Nichols A."/>
            <person name="Cepeda A.J."/>
            <person name="Yan W."/>
            <person name="Fan B."/>
            <person name="Jiang Y."/>
            <person name="Adhikari A."/>
            <person name="Zheng C.-J."/>
            <person name="Schuster L."/>
            <person name="Cowan T.M."/>
            <person name="Smanski M.J."/>
            <person name="Chevrette M.G."/>
            <person name="De Carvalho L.P.S."/>
            <person name="Shen B."/>
        </authorList>
    </citation>
    <scope>NUCLEOTIDE SEQUENCE [LARGE SCALE GENOMIC DNA]</scope>
    <source>
        <strain evidence="1 2">NPDC053399</strain>
    </source>
</reference>
<name>A0ABW8C8G9_9ACTN</name>
<organism evidence="1 2">
    <name type="scientific">Streptomyces fildesensis</name>
    <dbReference type="NCBI Taxonomy" id="375757"/>
    <lineage>
        <taxon>Bacteria</taxon>
        <taxon>Bacillati</taxon>
        <taxon>Actinomycetota</taxon>
        <taxon>Actinomycetes</taxon>
        <taxon>Kitasatosporales</taxon>
        <taxon>Streptomycetaceae</taxon>
        <taxon>Streptomyces</taxon>
    </lineage>
</organism>
<sequence length="133" mass="13248">MEIKDSGPAAGIDLTSFGSHGVRHVSIHRNAGPGSPSGPASPVVAVALMHLAPGGRLGRHQATIPQALTVVAGDGWVSGADGRAVPITAGRTACWAAGEEHETWTDTGLTAVVVEAAEPHPSGLLGRAPVTGA</sequence>
<dbReference type="Proteomes" id="UP001614394">
    <property type="component" value="Unassembled WGS sequence"/>
</dbReference>
<dbReference type="InterPro" id="IPR011051">
    <property type="entry name" value="RmlC_Cupin_sf"/>
</dbReference>
<dbReference type="RefSeq" id="WP_399650771.1">
    <property type="nucleotide sequence ID" value="NZ_JBITYG010000005.1"/>
</dbReference>
<dbReference type="EMBL" id="JBITYG010000005">
    <property type="protein sequence ID" value="MFI9102741.1"/>
    <property type="molecule type" value="Genomic_DNA"/>
</dbReference>
<proteinExistence type="predicted"/>
<evidence type="ECO:0000313" key="2">
    <source>
        <dbReference type="Proteomes" id="UP001614394"/>
    </source>
</evidence>
<evidence type="ECO:0000313" key="1">
    <source>
        <dbReference type="EMBL" id="MFI9102741.1"/>
    </source>
</evidence>
<comment type="caution">
    <text evidence="1">The sequence shown here is derived from an EMBL/GenBank/DDBJ whole genome shotgun (WGS) entry which is preliminary data.</text>
</comment>
<accession>A0ABW8C8G9</accession>
<dbReference type="Gene3D" id="2.60.120.10">
    <property type="entry name" value="Jelly Rolls"/>
    <property type="match status" value="1"/>
</dbReference>